<sequence>MNKKIFELIKFSSIKKVFSAFAADKYGSWSNSMSGTNTSLGGISQGRMEGIGLYIWNSGWQQYSIPVSQRTIDNLCRAKSIDFNFKYYYTHWDTWYVNNKQIYAQIGSISINNGGVYIHNGTTNIHFASVAEQNAWNAISIRQSKIIINNIEYNYPQGCSYSDANNNLLYFKIQLTVDKGGYGAQVNYVINLSDISVKW</sequence>
<reference evidence="1" key="1">
    <citation type="submission" date="2020-10" db="EMBL/GenBank/DDBJ databases">
        <authorList>
            <person name="Gilroy R."/>
        </authorList>
    </citation>
    <scope>NUCLEOTIDE SEQUENCE</scope>
    <source>
        <strain evidence="1">CHK152-2871</strain>
    </source>
</reference>
<protein>
    <submittedName>
        <fullName evidence="1">Uncharacterized protein</fullName>
    </submittedName>
</protein>
<organism evidence="1 2">
    <name type="scientific">Candidatus Galligastranaerophilus intestinavium</name>
    <dbReference type="NCBI Taxonomy" id="2840836"/>
    <lineage>
        <taxon>Bacteria</taxon>
        <taxon>Candidatus Galligastranaerophilus</taxon>
    </lineage>
</organism>
<dbReference type="Proteomes" id="UP000886865">
    <property type="component" value="Unassembled WGS sequence"/>
</dbReference>
<reference evidence="1" key="2">
    <citation type="journal article" date="2021" name="PeerJ">
        <title>Extensive microbial diversity within the chicken gut microbiome revealed by metagenomics and culture.</title>
        <authorList>
            <person name="Gilroy R."/>
            <person name="Ravi A."/>
            <person name="Getino M."/>
            <person name="Pursley I."/>
            <person name="Horton D.L."/>
            <person name="Alikhan N.F."/>
            <person name="Baker D."/>
            <person name="Gharbi K."/>
            <person name="Hall N."/>
            <person name="Watson M."/>
            <person name="Adriaenssens E.M."/>
            <person name="Foster-Nyarko E."/>
            <person name="Jarju S."/>
            <person name="Secka A."/>
            <person name="Antonio M."/>
            <person name="Oren A."/>
            <person name="Chaudhuri R.R."/>
            <person name="La Ragione R."/>
            <person name="Hildebrand F."/>
            <person name="Pallen M.J."/>
        </authorList>
    </citation>
    <scope>NUCLEOTIDE SEQUENCE</scope>
    <source>
        <strain evidence="1">CHK152-2871</strain>
    </source>
</reference>
<name>A0A9D1FHQ8_9BACT</name>
<gene>
    <name evidence="1" type="ORF">IAA86_01985</name>
</gene>
<comment type="caution">
    <text evidence="1">The sequence shown here is derived from an EMBL/GenBank/DDBJ whole genome shotgun (WGS) entry which is preliminary data.</text>
</comment>
<accession>A0A9D1FHQ8</accession>
<evidence type="ECO:0000313" key="2">
    <source>
        <dbReference type="Proteomes" id="UP000886865"/>
    </source>
</evidence>
<dbReference type="EMBL" id="DVJQ01000018">
    <property type="protein sequence ID" value="HIS73773.1"/>
    <property type="molecule type" value="Genomic_DNA"/>
</dbReference>
<proteinExistence type="predicted"/>
<dbReference type="AlphaFoldDB" id="A0A9D1FHQ8"/>
<evidence type="ECO:0000313" key="1">
    <source>
        <dbReference type="EMBL" id="HIS73773.1"/>
    </source>
</evidence>